<keyword evidence="1" id="KW-0378">Hydrolase</keyword>
<gene>
    <name evidence="1" type="ORF">SAMN04488518_107107</name>
</gene>
<evidence type="ECO:0000313" key="1">
    <source>
        <dbReference type="EMBL" id="SFK63268.1"/>
    </source>
</evidence>
<dbReference type="SFLD" id="SFLDG01129">
    <property type="entry name" value="C1.5:_HAD__Beta-PGM__Phosphata"/>
    <property type="match status" value="1"/>
</dbReference>
<dbReference type="InterPro" id="IPR006439">
    <property type="entry name" value="HAD-SF_hydro_IA"/>
</dbReference>
<accession>A0A1I4B348</accession>
<sequence length="205" mass="24028">MLQDIDVIAWDFDGVLNRNIVNDRFIWVQQFEEDLGISWHTFAQEMFTDDFKEVLVGHVDLRDLLSRWADKTDYTGDLDHFLLYWFEKDAHPDFDLLALMRRLSNTHVRQVIATNNGARRTRYIEEQMGYKDRVETVFASGRMGVAKPSAEFFLHVTNALKVPANRMLLIDDREDNIMSALDMGWRALHFTPNTREQIIKVLGSF</sequence>
<dbReference type="SUPFAM" id="SSF56784">
    <property type="entry name" value="HAD-like"/>
    <property type="match status" value="1"/>
</dbReference>
<dbReference type="PANTHER" id="PTHR43611:SF3">
    <property type="entry name" value="FLAVIN MONONUCLEOTIDE HYDROLASE 1, CHLOROPLATIC"/>
    <property type="match status" value="1"/>
</dbReference>
<dbReference type="InterPro" id="IPR023214">
    <property type="entry name" value="HAD_sf"/>
</dbReference>
<dbReference type="Proteomes" id="UP000199598">
    <property type="component" value="Unassembled WGS sequence"/>
</dbReference>
<comment type="caution">
    <text evidence="1">The sequence shown here is derived from an EMBL/GenBank/DDBJ whole genome shotgun (WGS) entry which is preliminary data.</text>
</comment>
<protein>
    <submittedName>
        <fullName evidence="1">Hydrolase of the HAD superfamily</fullName>
    </submittedName>
</protein>
<dbReference type="RefSeq" id="WP_093520438.1">
    <property type="nucleotide sequence ID" value="NZ_FOSK01000007.1"/>
</dbReference>
<proteinExistence type="predicted"/>
<dbReference type="InterPro" id="IPR036412">
    <property type="entry name" value="HAD-like_sf"/>
</dbReference>
<dbReference type="NCBIfam" id="TIGR01509">
    <property type="entry name" value="HAD-SF-IA-v3"/>
    <property type="match status" value="1"/>
</dbReference>
<name>A0A1I4B348_9HYPH</name>
<reference evidence="1 2" key="1">
    <citation type="submission" date="2016-10" db="EMBL/GenBank/DDBJ databases">
        <authorList>
            <person name="Varghese N."/>
            <person name="Submissions S."/>
        </authorList>
    </citation>
    <scope>NUCLEOTIDE SEQUENCE [LARGE SCALE GENOMIC DNA]</scope>
    <source>
        <strain evidence="1 2">DSM 16392</strain>
    </source>
</reference>
<dbReference type="GO" id="GO:0016787">
    <property type="term" value="F:hydrolase activity"/>
    <property type="evidence" value="ECO:0007669"/>
    <property type="project" value="UniProtKB-KW"/>
</dbReference>
<evidence type="ECO:0000313" key="2">
    <source>
        <dbReference type="Proteomes" id="UP000199598"/>
    </source>
</evidence>
<organism evidence="1 2">
    <name type="scientific">Pseudovibrio ascidiaceicola</name>
    <dbReference type="NCBI Taxonomy" id="285279"/>
    <lineage>
        <taxon>Bacteria</taxon>
        <taxon>Pseudomonadati</taxon>
        <taxon>Pseudomonadota</taxon>
        <taxon>Alphaproteobacteria</taxon>
        <taxon>Hyphomicrobiales</taxon>
        <taxon>Stappiaceae</taxon>
        <taxon>Pseudovibrio</taxon>
    </lineage>
</organism>
<dbReference type="SFLD" id="SFLDS00003">
    <property type="entry name" value="Haloacid_Dehalogenase"/>
    <property type="match status" value="1"/>
</dbReference>
<dbReference type="PANTHER" id="PTHR43611">
    <property type="entry name" value="ALPHA-D-GLUCOSE 1-PHOSPHATE PHOSPHATASE"/>
    <property type="match status" value="1"/>
</dbReference>
<keyword evidence="2" id="KW-1185">Reference proteome</keyword>
<dbReference type="Gene3D" id="3.40.50.1000">
    <property type="entry name" value="HAD superfamily/HAD-like"/>
    <property type="match status" value="1"/>
</dbReference>
<dbReference type="Pfam" id="PF00702">
    <property type="entry name" value="Hydrolase"/>
    <property type="match status" value="1"/>
</dbReference>
<dbReference type="EMBL" id="FOSK01000007">
    <property type="protein sequence ID" value="SFK63268.1"/>
    <property type="molecule type" value="Genomic_DNA"/>
</dbReference>